<dbReference type="AlphaFoldDB" id="A0A026WSK7"/>
<dbReference type="EMBL" id="KK107119">
    <property type="protein sequence ID" value="EZA58621.1"/>
    <property type="molecule type" value="Genomic_DNA"/>
</dbReference>
<keyword evidence="3" id="KW-1185">Reference proteome</keyword>
<gene>
    <name evidence="2" type="ORF">X777_14790</name>
</gene>
<evidence type="ECO:0000313" key="3">
    <source>
        <dbReference type="Proteomes" id="UP000053097"/>
    </source>
</evidence>
<reference evidence="2 3" key="1">
    <citation type="journal article" date="2014" name="Curr. Biol.">
        <title>The genome of the clonal raider ant Cerapachys biroi.</title>
        <authorList>
            <person name="Oxley P.R."/>
            <person name="Ji L."/>
            <person name="Fetter-Pruneda I."/>
            <person name="McKenzie S.K."/>
            <person name="Li C."/>
            <person name="Hu H."/>
            <person name="Zhang G."/>
            <person name="Kronauer D.J."/>
        </authorList>
    </citation>
    <scope>NUCLEOTIDE SEQUENCE [LARGE SCALE GENOMIC DNA]</scope>
</reference>
<accession>A0A026WSK7</accession>
<evidence type="ECO:0000256" key="1">
    <source>
        <dbReference type="SAM" id="MobiDB-lite"/>
    </source>
</evidence>
<sequence length="101" mass="10858">MNSRVLAGIPRVILLDRSRGRYTLYRGSVQVKPRPGGAPARVPRAVSAAGNGQRESERDAETSAGTCTHTASFGERDRLSRHATVAAARSTPIVQGRHVRP</sequence>
<evidence type="ECO:0000313" key="2">
    <source>
        <dbReference type="EMBL" id="EZA58621.1"/>
    </source>
</evidence>
<dbReference type="Proteomes" id="UP000053097">
    <property type="component" value="Unassembled WGS sequence"/>
</dbReference>
<protein>
    <submittedName>
        <fullName evidence="2">Uncharacterized protein</fullName>
    </submittedName>
</protein>
<proteinExistence type="predicted"/>
<name>A0A026WSK7_OOCBI</name>
<feature type="region of interest" description="Disordered" evidence="1">
    <location>
        <begin position="32"/>
        <end position="77"/>
    </location>
</feature>
<organism evidence="2 3">
    <name type="scientific">Ooceraea biroi</name>
    <name type="common">Clonal raider ant</name>
    <name type="synonym">Cerapachys biroi</name>
    <dbReference type="NCBI Taxonomy" id="2015173"/>
    <lineage>
        <taxon>Eukaryota</taxon>
        <taxon>Metazoa</taxon>
        <taxon>Ecdysozoa</taxon>
        <taxon>Arthropoda</taxon>
        <taxon>Hexapoda</taxon>
        <taxon>Insecta</taxon>
        <taxon>Pterygota</taxon>
        <taxon>Neoptera</taxon>
        <taxon>Endopterygota</taxon>
        <taxon>Hymenoptera</taxon>
        <taxon>Apocrita</taxon>
        <taxon>Aculeata</taxon>
        <taxon>Formicoidea</taxon>
        <taxon>Formicidae</taxon>
        <taxon>Dorylinae</taxon>
        <taxon>Ooceraea</taxon>
    </lineage>
</organism>
<feature type="compositionally biased region" description="Low complexity" evidence="1">
    <location>
        <begin position="33"/>
        <end position="50"/>
    </location>
</feature>